<reference evidence="1 2" key="1">
    <citation type="journal article" date="2013" name="Nat. Commun.">
        <title>Genome analysis reveals insights into physiology and longevity of the Brandt's bat Myotis brandtii.</title>
        <authorList>
            <person name="Seim I."/>
            <person name="Fang X."/>
            <person name="Xiong Z."/>
            <person name="Lobanov A.V."/>
            <person name="Huang Z."/>
            <person name="Ma S."/>
            <person name="Feng Y."/>
            <person name="Turanov A.A."/>
            <person name="Zhu Y."/>
            <person name="Lenz T.L."/>
            <person name="Gerashchenko M.V."/>
            <person name="Fan D."/>
            <person name="Hee Yim S."/>
            <person name="Yao X."/>
            <person name="Jordan D."/>
            <person name="Xiong Y."/>
            <person name="Ma Y."/>
            <person name="Lyapunov A.N."/>
            <person name="Chen G."/>
            <person name="Kulakova O.I."/>
            <person name="Sun Y."/>
            <person name="Lee S.G."/>
            <person name="Bronson R.T."/>
            <person name="Moskalev A.A."/>
            <person name="Sunyaev S.R."/>
            <person name="Zhang G."/>
            <person name="Krogh A."/>
            <person name="Wang J."/>
            <person name="Gladyshev V.N."/>
        </authorList>
    </citation>
    <scope>NUCLEOTIDE SEQUENCE [LARGE SCALE GENOMIC DNA]</scope>
</reference>
<dbReference type="Gene3D" id="3.40.50.150">
    <property type="entry name" value="Vaccinia Virus protein VP39"/>
    <property type="match status" value="1"/>
</dbReference>
<keyword evidence="2" id="KW-1185">Reference proteome</keyword>
<dbReference type="EMBL" id="KE161800">
    <property type="protein sequence ID" value="EPQ05350.1"/>
    <property type="molecule type" value="Genomic_DNA"/>
</dbReference>
<dbReference type="InterPro" id="IPR029063">
    <property type="entry name" value="SAM-dependent_MTases_sf"/>
</dbReference>
<evidence type="ECO:0000313" key="1">
    <source>
        <dbReference type="EMBL" id="EPQ05350.1"/>
    </source>
</evidence>
<dbReference type="AlphaFoldDB" id="S7MPS1"/>
<gene>
    <name evidence="1" type="ORF">D623_10035161</name>
</gene>
<proteinExistence type="predicted"/>
<dbReference type="Proteomes" id="UP000052978">
    <property type="component" value="Unassembled WGS sequence"/>
</dbReference>
<accession>S7MPS1</accession>
<sequence length="66" mass="7075">MLARDAHVPKLCWQTSDVRAVGFPNGFFDVVVGKGKLDALLVGEWDPWTVSSGGVHTVDQVLVPGV</sequence>
<name>S7MPS1_MYOBR</name>
<evidence type="ECO:0000313" key="2">
    <source>
        <dbReference type="Proteomes" id="UP000052978"/>
    </source>
</evidence>
<protein>
    <submittedName>
        <fullName evidence="1">Endothelin-converting enzyme 2</fullName>
    </submittedName>
</protein>
<organism evidence="1 2">
    <name type="scientific">Myotis brandtii</name>
    <name type="common">Brandt's bat</name>
    <dbReference type="NCBI Taxonomy" id="109478"/>
    <lineage>
        <taxon>Eukaryota</taxon>
        <taxon>Metazoa</taxon>
        <taxon>Chordata</taxon>
        <taxon>Craniata</taxon>
        <taxon>Vertebrata</taxon>
        <taxon>Euteleostomi</taxon>
        <taxon>Mammalia</taxon>
        <taxon>Eutheria</taxon>
        <taxon>Laurasiatheria</taxon>
        <taxon>Chiroptera</taxon>
        <taxon>Yangochiroptera</taxon>
        <taxon>Vespertilionidae</taxon>
        <taxon>Myotis</taxon>
    </lineage>
</organism>